<dbReference type="EMBL" id="QWVS01000018">
    <property type="protein sequence ID" value="RID85342.1"/>
    <property type="molecule type" value="Genomic_DNA"/>
</dbReference>
<keyword evidence="1" id="KW-0472">Membrane</keyword>
<gene>
    <name evidence="2" type="ORF">D1953_11010</name>
</gene>
<protein>
    <submittedName>
        <fullName evidence="2">Uncharacterized protein</fullName>
    </submittedName>
</protein>
<dbReference type="RefSeq" id="WP_119117238.1">
    <property type="nucleotide sequence ID" value="NZ_QWVS01000018.1"/>
</dbReference>
<feature type="transmembrane region" description="Helical" evidence="1">
    <location>
        <begin position="95"/>
        <end position="113"/>
    </location>
</feature>
<feature type="transmembrane region" description="Helical" evidence="1">
    <location>
        <begin position="60"/>
        <end position="83"/>
    </location>
</feature>
<keyword evidence="3" id="KW-1185">Reference proteome</keyword>
<evidence type="ECO:0000313" key="2">
    <source>
        <dbReference type="EMBL" id="RID85342.1"/>
    </source>
</evidence>
<dbReference type="InterPro" id="IPR048147">
    <property type="entry name" value="CBO0543-like"/>
</dbReference>
<accession>A0A398B656</accession>
<dbReference type="Proteomes" id="UP000266016">
    <property type="component" value="Unassembled WGS sequence"/>
</dbReference>
<evidence type="ECO:0000313" key="3">
    <source>
        <dbReference type="Proteomes" id="UP000266016"/>
    </source>
</evidence>
<sequence length="174" mass="21123">MHFFYNLLFIMATIKWGDWKNWRNYYPTYLFFIAGDLLKNALLHDYKLWSYKETIFGSNILYGHLIIDIMIMLLVYSSTLLIFLGNFPRNRIKQILWILLWVFLYSLIEFINVKYLNLFEHHHGWNIGWSVVFNIVMFTTLRIHVNRPLLAWLISILFIALLWNIFDIPKEVLK</sequence>
<keyword evidence="1" id="KW-1133">Transmembrane helix</keyword>
<proteinExistence type="predicted"/>
<dbReference type="NCBIfam" id="NF041644">
    <property type="entry name" value="CBO0543_fam"/>
    <property type="match status" value="1"/>
</dbReference>
<organism evidence="2 3">
    <name type="scientific">Peribacillus asahii</name>
    <dbReference type="NCBI Taxonomy" id="228899"/>
    <lineage>
        <taxon>Bacteria</taxon>
        <taxon>Bacillati</taxon>
        <taxon>Bacillota</taxon>
        <taxon>Bacilli</taxon>
        <taxon>Bacillales</taxon>
        <taxon>Bacillaceae</taxon>
        <taxon>Peribacillus</taxon>
    </lineage>
</organism>
<keyword evidence="1" id="KW-0812">Transmembrane</keyword>
<comment type="caution">
    <text evidence="2">The sequence shown here is derived from an EMBL/GenBank/DDBJ whole genome shotgun (WGS) entry which is preliminary data.</text>
</comment>
<reference evidence="2 3" key="1">
    <citation type="submission" date="2018-08" db="EMBL/GenBank/DDBJ databases">
        <title>Bacillus jemisoniae sp. nov., Bacillus chryseoplanitiae sp. nov., Bacillus resnikiae sp. nov., and Bacillus frankliniae sp. nov., isolated from Viking spacecraft and associated surfaces.</title>
        <authorList>
            <person name="Seuylemezian A."/>
            <person name="Vaishampayan P."/>
        </authorList>
    </citation>
    <scope>NUCLEOTIDE SEQUENCE [LARGE SCALE GENOMIC DNA]</scope>
    <source>
        <strain evidence="2 3">MA001</strain>
    </source>
</reference>
<name>A0A398B656_9BACI</name>
<evidence type="ECO:0000256" key="1">
    <source>
        <dbReference type="SAM" id="Phobius"/>
    </source>
</evidence>
<feature type="transmembrane region" description="Helical" evidence="1">
    <location>
        <begin position="125"/>
        <end position="142"/>
    </location>
</feature>
<dbReference type="AlphaFoldDB" id="A0A398B656"/>
<feature type="transmembrane region" description="Helical" evidence="1">
    <location>
        <begin position="149"/>
        <end position="166"/>
    </location>
</feature>